<dbReference type="InterPro" id="IPR025630">
    <property type="entry name" value="DUF4288"/>
</dbReference>
<evidence type="ECO:0000313" key="2">
    <source>
        <dbReference type="Proteomes" id="UP000612808"/>
    </source>
</evidence>
<dbReference type="Pfam" id="PF14119">
    <property type="entry name" value="DUF4288"/>
    <property type="match status" value="1"/>
</dbReference>
<dbReference type="EMBL" id="BOMB01000051">
    <property type="protein sequence ID" value="GID16072.1"/>
    <property type="molecule type" value="Genomic_DNA"/>
</dbReference>
<evidence type="ECO:0008006" key="3">
    <source>
        <dbReference type="Google" id="ProtNLM"/>
    </source>
</evidence>
<organism evidence="1 2">
    <name type="scientific">Actinocatenispora rupis</name>
    <dbReference type="NCBI Taxonomy" id="519421"/>
    <lineage>
        <taxon>Bacteria</taxon>
        <taxon>Bacillati</taxon>
        <taxon>Actinomycetota</taxon>
        <taxon>Actinomycetes</taxon>
        <taxon>Micromonosporales</taxon>
        <taxon>Micromonosporaceae</taxon>
        <taxon>Actinocatenispora</taxon>
    </lineage>
</organism>
<dbReference type="Proteomes" id="UP000612808">
    <property type="component" value="Unassembled WGS sequence"/>
</dbReference>
<proteinExistence type="predicted"/>
<protein>
    <recommendedName>
        <fullName evidence="3">DUF4288 domain-containing protein</fullName>
    </recommendedName>
</protein>
<keyword evidence="2" id="KW-1185">Reference proteome</keyword>
<name>A0A8J3NG66_9ACTN</name>
<evidence type="ECO:0000313" key="1">
    <source>
        <dbReference type="EMBL" id="GID16072.1"/>
    </source>
</evidence>
<gene>
    <name evidence="1" type="ORF">Aru02nite_69610</name>
</gene>
<sequence length="105" mass="12135">MWYAVRSVVPWPDGEHHAPRYEERVTIFRADSFEAAVRLAKEESAEYARDVVGGAALGMYQAFLIREEFEDGAEVFSLIRDSDLAPEEYLDHFFDTGRERQGFLE</sequence>
<accession>A0A8J3NG66</accession>
<dbReference type="AlphaFoldDB" id="A0A8J3NG66"/>
<reference evidence="1" key="1">
    <citation type="submission" date="2021-01" db="EMBL/GenBank/DDBJ databases">
        <title>Whole genome shotgun sequence of Actinocatenispora rupis NBRC 107355.</title>
        <authorList>
            <person name="Komaki H."/>
            <person name="Tamura T."/>
        </authorList>
    </citation>
    <scope>NUCLEOTIDE SEQUENCE</scope>
    <source>
        <strain evidence="1">NBRC 107355</strain>
    </source>
</reference>
<comment type="caution">
    <text evidence="1">The sequence shown here is derived from an EMBL/GenBank/DDBJ whole genome shotgun (WGS) entry which is preliminary data.</text>
</comment>
<dbReference type="RefSeq" id="WP_203664654.1">
    <property type="nucleotide sequence ID" value="NZ_BAAAZM010000026.1"/>
</dbReference>